<evidence type="ECO:0000313" key="1">
    <source>
        <dbReference type="EMBL" id="KAK9749513.1"/>
    </source>
</evidence>
<dbReference type="AlphaFoldDB" id="A0AAW1MTR8"/>
<protein>
    <submittedName>
        <fullName evidence="1">Uncharacterized protein</fullName>
    </submittedName>
</protein>
<organism evidence="1 2">
    <name type="scientific">Saponaria officinalis</name>
    <name type="common">Common soapwort</name>
    <name type="synonym">Lychnis saponaria</name>
    <dbReference type="NCBI Taxonomy" id="3572"/>
    <lineage>
        <taxon>Eukaryota</taxon>
        <taxon>Viridiplantae</taxon>
        <taxon>Streptophyta</taxon>
        <taxon>Embryophyta</taxon>
        <taxon>Tracheophyta</taxon>
        <taxon>Spermatophyta</taxon>
        <taxon>Magnoliopsida</taxon>
        <taxon>eudicotyledons</taxon>
        <taxon>Gunneridae</taxon>
        <taxon>Pentapetalae</taxon>
        <taxon>Caryophyllales</taxon>
        <taxon>Caryophyllaceae</taxon>
        <taxon>Caryophylleae</taxon>
        <taxon>Saponaria</taxon>
    </lineage>
</organism>
<dbReference type="EMBL" id="JBDFQZ010000002">
    <property type="protein sequence ID" value="KAK9749513.1"/>
    <property type="molecule type" value="Genomic_DNA"/>
</dbReference>
<sequence>MRKANHVSAEIVLHAVKGEILPDGAWYRYGELYRVNLDKAEISKCRGGKLYLNDCLSSMVISGHAIYVLGGGGVRHSKKGIDGLFTSEQHLHSRASFIDLDNTDGGWKPLPDFKSRIVRPVCVSFQGNLFVFGGMCKRGNGTPTVSPGEEINPRRNGNARWSFLPDPPEQAFNVSRPVLVDNKNNRILVHFKDSCSLYAYYPHQSKWEFLLHFAWHKTLALFGDMLFFHAGCTFHAFDLATKTQLHPIISTDFPPCLLWTKFDVLITLAQPGSFCLALDRGPILPDKTCLKFVKFCIERPCSGQPHIIFDSCCDLDVDGRASVASFVPIVTRSSPKKDTSAKASETGVLIPSDTISI</sequence>
<gene>
    <name evidence="1" type="ORF">RND81_02G130900</name>
</gene>
<keyword evidence="2" id="KW-1185">Reference proteome</keyword>
<proteinExistence type="predicted"/>
<dbReference type="SUPFAM" id="SSF117281">
    <property type="entry name" value="Kelch motif"/>
    <property type="match status" value="1"/>
</dbReference>
<name>A0AAW1MTR8_SAPOF</name>
<reference evidence="1" key="1">
    <citation type="submission" date="2024-03" db="EMBL/GenBank/DDBJ databases">
        <title>WGS assembly of Saponaria officinalis var. Norfolk2.</title>
        <authorList>
            <person name="Jenkins J."/>
            <person name="Shu S."/>
            <person name="Grimwood J."/>
            <person name="Barry K."/>
            <person name="Goodstein D."/>
            <person name="Schmutz J."/>
            <person name="Leebens-Mack J."/>
            <person name="Osbourn A."/>
        </authorList>
    </citation>
    <scope>NUCLEOTIDE SEQUENCE [LARGE SCALE GENOMIC DNA]</scope>
    <source>
        <strain evidence="1">JIC</strain>
    </source>
</reference>
<comment type="caution">
    <text evidence="1">The sequence shown here is derived from an EMBL/GenBank/DDBJ whole genome shotgun (WGS) entry which is preliminary data.</text>
</comment>
<evidence type="ECO:0000313" key="2">
    <source>
        <dbReference type="Proteomes" id="UP001443914"/>
    </source>
</evidence>
<dbReference type="Gene3D" id="2.120.10.80">
    <property type="entry name" value="Kelch-type beta propeller"/>
    <property type="match status" value="1"/>
</dbReference>
<dbReference type="InterPro" id="IPR015915">
    <property type="entry name" value="Kelch-typ_b-propeller"/>
</dbReference>
<dbReference type="Proteomes" id="UP001443914">
    <property type="component" value="Unassembled WGS sequence"/>
</dbReference>
<accession>A0AAW1MTR8</accession>